<dbReference type="EMBL" id="OV725077">
    <property type="protein sequence ID" value="CAH1390877.1"/>
    <property type="molecule type" value="Genomic_DNA"/>
</dbReference>
<dbReference type="Proteomes" id="UP001152798">
    <property type="component" value="Chromosome 1"/>
</dbReference>
<evidence type="ECO:0000256" key="5">
    <source>
        <dbReference type="ARBA" id="ARBA00023136"/>
    </source>
</evidence>
<dbReference type="PANTHER" id="PTHR22730">
    <property type="entry name" value="PROMININ PROM PROTEIN"/>
    <property type="match status" value="1"/>
</dbReference>
<evidence type="ECO:0000256" key="4">
    <source>
        <dbReference type="ARBA" id="ARBA00022989"/>
    </source>
</evidence>
<feature type="chain" id="PRO_5040256141" description="Prominin-like protein" evidence="9">
    <location>
        <begin position="29"/>
        <end position="931"/>
    </location>
</feature>
<evidence type="ECO:0000256" key="2">
    <source>
        <dbReference type="ARBA" id="ARBA00006058"/>
    </source>
</evidence>
<dbReference type="OrthoDB" id="6229420at2759"/>
<dbReference type="InterPro" id="IPR008795">
    <property type="entry name" value="Prominin"/>
</dbReference>
<organism evidence="10 11">
    <name type="scientific">Nezara viridula</name>
    <name type="common">Southern green stink bug</name>
    <name type="synonym">Cimex viridulus</name>
    <dbReference type="NCBI Taxonomy" id="85310"/>
    <lineage>
        <taxon>Eukaryota</taxon>
        <taxon>Metazoa</taxon>
        <taxon>Ecdysozoa</taxon>
        <taxon>Arthropoda</taxon>
        <taxon>Hexapoda</taxon>
        <taxon>Insecta</taxon>
        <taxon>Pterygota</taxon>
        <taxon>Neoptera</taxon>
        <taxon>Paraneoptera</taxon>
        <taxon>Hemiptera</taxon>
        <taxon>Heteroptera</taxon>
        <taxon>Panheteroptera</taxon>
        <taxon>Pentatomomorpha</taxon>
        <taxon>Pentatomoidea</taxon>
        <taxon>Pentatomidae</taxon>
        <taxon>Pentatominae</taxon>
        <taxon>Nezara</taxon>
    </lineage>
</organism>
<feature type="transmembrane region" description="Helical" evidence="8">
    <location>
        <begin position="797"/>
        <end position="816"/>
    </location>
</feature>
<feature type="transmembrane region" description="Helical" evidence="8">
    <location>
        <begin position="488"/>
        <end position="512"/>
    </location>
</feature>
<proteinExistence type="inferred from homology"/>
<feature type="compositionally biased region" description="Basic residues" evidence="7">
    <location>
        <begin position="855"/>
        <end position="865"/>
    </location>
</feature>
<feature type="transmembrane region" description="Helical" evidence="8">
    <location>
        <begin position="169"/>
        <end position="191"/>
    </location>
</feature>
<dbReference type="GO" id="GO:0016020">
    <property type="term" value="C:membrane"/>
    <property type="evidence" value="ECO:0007669"/>
    <property type="project" value="UniProtKB-SubCell"/>
</dbReference>
<feature type="transmembrane region" description="Helical" evidence="8">
    <location>
        <begin position="441"/>
        <end position="467"/>
    </location>
</feature>
<evidence type="ECO:0000256" key="7">
    <source>
        <dbReference type="SAM" id="MobiDB-lite"/>
    </source>
</evidence>
<feature type="transmembrane region" description="Helical" evidence="8">
    <location>
        <begin position="118"/>
        <end position="148"/>
    </location>
</feature>
<evidence type="ECO:0000256" key="8">
    <source>
        <dbReference type="SAM" id="Phobius"/>
    </source>
</evidence>
<evidence type="ECO:0000313" key="11">
    <source>
        <dbReference type="Proteomes" id="UP001152798"/>
    </source>
</evidence>
<reference evidence="10" key="1">
    <citation type="submission" date="2022-01" db="EMBL/GenBank/DDBJ databases">
        <authorList>
            <person name="King R."/>
        </authorList>
    </citation>
    <scope>NUCLEOTIDE SEQUENCE</scope>
</reference>
<evidence type="ECO:0000256" key="3">
    <source>
        <dbReference type="ARBA" id="ARBA00022692"/>
    </source>
</evidence>
<comment type="subcellular location">
    <subcellularLocation>
        <location evidence="1">Membrane</location>
        <topology evidence="1">Multi-pass membrane protein</topology>
    </subcellularLocation>
</comment>
<evidence type="ECO:0008006" key="12">
    <source>
        <dbReference type="Google" id="ProtNLM"/>
    </source>
</evidence>
<feature type="signal peptide" evidence="9">
    <location>
        <begin position="1"/>
        <end position="28"/>
    </location>
</feature>
<keyword evidence="3 8" id="KW-0812">Transmembrane</keyword>
<gene>
    <name evidence="10" type="ORF">NEZAVI_LOCUS1997</name>
</gene>
<keyword evidence="11" id="KW-1185">Reference proteome</keyword>
<dbReference type="PANTHER" id="PTHR22730:SF1">
    <property type="entry name" value="PROMININ-LIKE PROTEIN"/>
    <property type="match status" value="1"/>
</dbReference>
<keyword evidence="9" id="KW-0732">Signal</keyword>
<evidence type="ECO:0000256" key="6">
    <source>
        <dbReference type="ARBA" id="ARBA00023180"/>
    </source>
</evidence>
<dbReference type="AlphaFoldDB" id="A0A9P0E1X6"/>
<sequence>MTFHCRKRGVYWIIAFVYVLSSVNPGRSLSHKKNVIILPNPEQNVMPFDPVHYSEANISKNYQSSTKINSRGMGHLYYLTKRFMDIILKEEPYPEGFIKVENSNIVLNTDFTSLGFHYLFLLLVALIGVILGAVVPFSGLLFCCCRCAGKCGARTQPFDKKYDMCKRHFYAFILSSVTVVIMFGVVCAIVTNEYMEEGAENFPKTFRTSLRDTKLYLNNTKKEVNTLLITNFGELDNVLSRLLHRSGEIVKDKLGEISKAAVLSNLTTIVQGLKTIRSDLDNIDSLSKSLQNHAKALEIALNNVREQLLEKLAICRHDRACIEFLSNYNITALTLEANFTQLPDVTLSLQNVTGLLANDIENEVIKGRDQFDKIKLNIQRSVDRTIPDIVREISKAGKILRRNAENVTKVLDNIENFIDQHSYRPMDQAESIFRQSTQYRYYLGLGVSLVLVSVLFSLGIGLLCGYCGHRPDALYNEDCCDKGTASRFLMMAVWIMFLSFTALVAVTLGYMVTGSVSDRVICKGLKKPYNTSTFELLDRLVDLSNIYTSSKKLNLSTIIRECERNASIYELLGIEADSMSEYTAQFNMPERARQLADSIQLTSEIVIVTPEAERQLMALAASPLNTIDPRVYTSVLNDKITSIDLLQLAAALNQTAMRLPPSQQNVKHELETQAMYLEVHQERQVGLMVKLSKDLHDNATALASHLRFNHSSLSKAVEYLLLDLRQAQTTLNSQGPAIVKTLAEEFGREFGLHIQSYLSRLEKEAQANVGKCWPISLVYNATVIATCNNIIDPFNGFWLSVGCVTLLFIPAIILAVKLSTLYQKSDPYPGALVEAEYLYDAYAERDNVPLQNVGGKKKKKSKKKPSGTTYSAPRLGRERESQPPPSDGRCSNWDEIANNAPPPRYPPISAEYERPPPYYFPGPNQQATSNT</sequence>
<evidence type="ECO:0000256" key="1">
    <source>
        <dbReference type="ARBA" id="ARBA00004141"/>
    </source>
</evidence>
<dbReference type="Pfam" id="PF05478">
    <property type="entry name" value="Prominin"/>
    <property type="match status" value="1"/>
</dbReference>
<keyword evidence="5 8" id="KW-0472">Membrane</keyword>
<protein>
    <recommendedName>
        <fullName evidence="12">Prominin-like protein</fullName>
    </recommendedName>
</protein>
<name>A0A9P0E1X6_NEZVI</name>
<comment type="similarity">
    <text evidence="2">Belongs to the prominin family.</text>
</comment>
<evidence type="ECO:0000256" key="9">
    <source>
        <dbReference type="SAM" id="SignalP"/>
    </source>
</evidence>
<accession>A0A9P0E1X6</accession>
<keyword evidence="6" id="KW-0325">Glycoprotein</keyword>
<feature type="region of interest" description="Disordered" evidence="7">
    <location>
        <begin position="850"/>
        <end position="931"/>
    </location>
</feature>
<evidence type="ECO:0000313" key="10">
    <source>
        <dbReference type="EMBL" id="CAH1390877.1"/>
    </source>
</evidence>
<keyword evidence="4 8" id="KW-1133">Transmembrane helix</keyword>